<keyword evidence="2" id="KW-0812">Transmembrane</keyword>
<keyword evidence="2" id="KW-1133">Transmembrane helix</keyword>
<keyword evidence="4" id="KW-1185">Reference proteome</keyword>
<gene>
    <name evidence="3" type="ORF">SBOR_3771</name>
</gene>
<proteinExistence type="predicted"/>
<dbReference type="AlphaFoldDB" id="W9CMH5"/>
<dbReference type="Proteomes" id="UP000019487">
    <property type="component" value="Unassembled WGS sequence"/>
</dbReference>
<name>W9CMH5_SCLBF</name>
<dbReference type="EMBL" id="AYSA01000163">
    <property type="protein sequence ID" value="ESZ95829.1"/>
    <property type="molecule type" value="Genomic_DNA"/>
</dbReference>
<evidence type="ECO:0000256" key="2">
    <source>
        <dbReference type="SAM" id="Phobius"/>
    </source>
</evidence>
<sequence>MAGFWKRETWSQAAKRIKQFLRSTLIFSALPFMIIFLGIFKCVFKFVDLAIESYDILDSGIPKVCRGQSVEDQLPTPKFINHLVNFQIPAQTPAQNTFVVIDSVSLDDKNLSHDSPLAPIIDKPIDFTPTLPSPCAQNNGGSRDTDSRSTSEFPPPPYQ</sequence>
<evidence type="ECO:0000256" key="1">
    <source>
        <dbReference type="SAM" id="MobiDB-lite"/>
    </source>
</evidence>
<dbReference type="HOGENOM" id="CLU_1661818_0_0_1"/>
<keyword evidence="2" id="KW-0472">Membrane</keyword>
<protein>
    <submittedName>
        <fullName evidence="3">Uncharacterized protein</fullName>
    </submittedName>
</protein>
<accession>W9CMH5</accession>
<evidence type="ECO:0000313" key="3">
    <source>
        <dbReference type="EMBL" id="ESZ95829.1"/>
    </source>
</evidence>
<organism evidence="3 4">
    <name type="scientific">Sclerotinia borealis (strain F-4128)</name>
    <dbReference type="NCBI Taxonomy" id="1432307"/>
    <lineage>
        <taxon>Eukaryota</taxon>
        <taxon>Fungi</taxon>
        <taxon>Dikarya</taxon>
        <taxon>Ascomycota</taxon>
        <taxon>Pezizomycotina</taxon>
        <taxon>Leotiomycetes</taxon>
        <taxon>Helotiales</taxon>
        <taxon>Sclerotiniaceae</taxon>
        <taxon>Sclerotinia</taxon>
    </lineage>
</organism>
<comment type="caution">
    <text evidence="3">The sequence shown here is derived from an EMBL/GenBank/DDBJ whole genome shotgun (WGS) entry which is preliminary data.</text>
</comment>
<evidence type="ECO:0000313" key="4">
    <source>
        <dbReference type="Proteomes" id="UP000019487"/>
    </source>
</evidence>
<reference evidence="3 4" key="1">
    <citation type="journal article" date="2014" name="Genome Announc.">
        <title>Draft genome sequence of Sclerotinia borealis, a psychrophilic plant pathogenic fungus.</title>
        <authorList>
            <person name="Mardanov A.V."/>
            <person name="Beletsky A.V."/>
            <person name="Kadnikov V.V."/>
            <person name="Ignatov A.N."/>
            <person name="Ravin N.V."/>
        </authorList>
    </citation>
    <scope>NUCLEOTIDE SEQUENCE [LARGE SCALE GENOMIC DNA]</scope>
    <source>
        <strain evidence="4">F-4157</strain>
    </source>
</reference>
<feature type="transmembrane region" description="Helical" evidence="2">
    <location>
        <begin position="20"/>
        <end position="40"/>
    </location>
</feature>
<feature type="region of interest" description="Disordered" evidence="1">
    <location>
        <begin position="131"/>
        <end position="159"/>
    </location>
</feature>